<reference evidence="1 2" key="1">
    <citation type="submission" date="2023-03" db="EMBL/GenBank/DDBJ databases">
        <title>Bacillus Genome Sequencing.</title>
        <authorList>
            <person name="Dunlap C."/>
        </authorList>
    </citation>
    <scope>NUCLEOTIDE SEQUENCE [LARGE SCALE GENOMIC DNA]</scope>
    <source>
        <strain evidence="1 2">NRS-52</strain>
    </source>
</reference>
<protein>
    <recommendedName>
        <fullName evidence="3">Anti-bacteriophage protein A/HamA C-terminal domain-containing protein</fullName>
    </recommendedName>
</protein>
<dbReference type="EMBL" id="JARTLD010000024">
    <property type="protein sequence ID" value="MED5017441.1"/>
    <property type="molecule type" value="Genomic_DNA"/>
</dbReference>
<evidence type="ECO:0000313" key="1">
    <source>
        <dbReference type="EMBL" id="MED5017441.1"/>
    </source>
</evidence>
<organism evidence="1 2">
    <name type="scientific">Paenibacillus chibensis</name>
    <dbReference type="NCBI Taxonomy" id="59846"/>
    <lineage>
        <taxon>Bacteria</taxon>
        <taxon>Bacillati</taxon>
        <taxon>Bacillota</taxon>
        <taxon>Bacilli</taxon>
        <taxon>Bacillales</taxon>
        <taxon>Paenibacillaceae</taxon>
        <taxon>Paenibacillus</taxon>
    </lineage>
</organism>
<sequence>MIGIKIEVIFVGYYIDVEDIEVTHEFIKKHITFVLSDDTVYEEFYDSFQKFFLRKVLSSQAFESLMDFLNGHPISNKQYLINSLRRIFRNDEHFKGIIGEHLFAFYIEKKIPDFLWAHGPKGRSSAEPGIDFITFTGNSDDKKLIDMTIWETKTTENTVSSRATEIYDFFSENGSFDENIDSEITSVQQLFVRHPECELKEYVAELYDVIINREFKIGAIGISPRFVSTNDTFKKFAECFKIDLSKEQRIVNLVFVELLMKILSDLRDNVWNRLQA</sequence>
<accession>A0ABU6PTG3</accession>
<name>A0ABU6PTG3_9BACL</name>
<evidence type="ECO:0000313" key="2">
    <source>
        <dbReference type="Proteomes" id="UP001343257"/>
    </source>
</evidence>
<gene>
    <name evidence="1" type="ORF">P9847_08975</name>
</gene>
<comment type="caution">
    <text evidence="1">The sequence shown here is derived from an EMBL/GenBank/DDBJ whole genome shotgun (WGS) entry which is preliminary data.</text>
</comment>
<evidence type="ECO:0008006" key="3">
    <source>
        <dbReference type="Google" id="ProtNLM"/>
    </source>
</evidence>
<dbReference type="Proteomes" id="UP001343257">
    <property type="component" value="Unassembled WGS sequence"/>
</dbReference>
<proteinExistence type="predicted"/>
<keyword evidence="2" id="KW-1185">Reference proteome</keyword>
<dbReference type="RefSeq" id="WP_328277147.1">
    <property type="nucleotide sequence ID" value="NZ_JARTLD010000024.1"/>
</dbReference>